<dbReference type="Pfam" id="PF09816">
    <property type="entry name" value="EAF"/>
    <property type="match status" value="1"/>
</dbReference>
<dbReference type="AlphaFoldDB" id="A0AAN7CT03"/>
<evidence type="ECO:0000313" key="4">
    <source>
        <dbReference type="Proteomes" id="UP001303647"/>
    </source>
</evidence>
<feature type="compositionally biased region" description="Basic and acidic residues" evidence="1">
    <location>
        <begin position="331"/>
        <end position="347"/>
    </location>
</feature>
<feature type="compositionally biased region" description="Acidic residues" evidence="1">
    <location>
        <begin position="293"/>
        <end position="316"/>
    </location>
</feature>
<proteinExistence type="predicted"/>
<gene>
    <name evidence="3" type="ORF">C7999DRAFT_31731</name>
</gene>
<evidence type="ECO:0000256" key="1">
    <source>
        <dbReference type="SAM" id="MobiDB-lite"/>
    </source>
</evidence>
<evidence type="ECO:0000259" key="2">
    <source>
        <dbReference type="Pfam" id="PF09816"/>
    </source>
</evidence>
<feature type="region of interest" description="Disordered" evidence="1">
    <location>
        <begin position="124"/>
        <end position="399"/>
    </location>
</feature>
<comment type="caution">
    <text evidence="3">The sequence shown here is derived from an EMBL/GenBank/DDBJ whole genome shotgun (WGS) entry which is preliminary data.</text>
</comment>
<feature type="compositionally biased region" description="Acidic residues" evidence="1">
    <location>
        <begin position="219"/>
        <end position="229"/>
    </location>
</feature>
<dbReference type="EMBL" id="MU857647">
    <property type="protein sequence ID" value="KAK4247784.1"/>
    <property type="molecule type" value="Genomic_DNA"/>
</dbReference>
<feature type="compositionally biased region" description="Acidic residues" evidence="1">
    <location>
        <begin position="348"/>
        <end position="368"/>
    </location>
</feature>
<feature type="domain" description="Transcription elongation factor Eaf N-terminal" evidence="2">
    <location>
        <begin position="15"/>
        <end position="115"/>
    </location>
</feature>
<keyword evidence="3" id="KW-0251">Elongation factor</keyword>
<feature type="compositionally biased region" description="Basic and acidic residues" evidence="1">
    <location>
        <begin position="260"/>
        <end position="269"/>
    </location>
</feature>
<reference evidence="3" key="1">
    <citation type="journal article" date="2023" name="Mol. Phylogenet. Evol.">
        <title>Genome-scale phylogeny and comparative genomics of the fungal order Sordariales.</title>
        <authorList>
            <person name="Hensen N."/>
            <person name="Bonometti L."/>
            <person name="Westerberg I."/>
            <person name="Brannstrom I.O."/>
            <person name="Guillou S."/>
            <person name="Cros-Aarteil S."/>
            <person name="Calhoun S."/>
            <person name="Haridas S."/>
            <person name="Kuo A."/>
            <person name="Mondo S."/>
            <person name="Pangilinan J."/>
            <person name="Riley R."/>
            <person name="LaButti K."/>
            <person name="Andreopoulos B."/>
            <person name="Lipzen A."/>
            <person name="Chen C."/>
            <person name="Yan M."/>
            <person name="Daum C."/>
            <person name="Ng V."/>
            <person name="Clum A."/>
            <person name="Steindorff A."/>
            <person name="Ohm R.A."/>
            <person name="Martin F."/>
            <person name="Silar P."/>
            <person name="Natvig D.O."/>
            <person name="Lalanne C."/>
            <person name="Gautier V."/>
            <person name="Ament-Velasquez S.L."/>
            <person name="Kruys A."/>
            <person name="Hutchinson M.I."/>
            <person name="Powell A.J."/>
            <person name="Barry K."/>
            <person name="Miller A.N."/>
            <person name="Grigoriev I.V."/>
            <person name="Debuchy R."/>
            <person name="Gladieux P."/>
            <person name="Hiltunen Thoren M."/>
            <person name="Johannesson H."/>
        </authorList>
    </citation>
    <scope>NUCLEOTIDE SEQUENCE</scope>
    <source>
        <strain evidence="3">CBS 359.72</strain>
    </source>
</reference>
<name>A0AAN7CT03_9PEZI</name>
<feature type="compositionally biased region" description="Basic and acidic residues" evidence="1">
    <location>
        <begin position="176"/>
        <end position="189"/>
    </location>
</feature>
<organism evidence="3 4">
    <name type="scientific">Corynascus novoguineensis</name>
    <dbReference type="NCBI Taxonomy" id="1126955"/>
    <lineage>
        <taxon>Eukaryota</taxon>
        <taxon>Fungi</taxon>
        <taxon>Dikarya</taxon>
        <taxon>Ascomycota</taxon>
        <taxon>Pezizomycotina</taxon>
        <taxon>Sordariomycetes</taxon>
        <taxon>Sordariomycetidae</taxon>
        <taxon>Sordariales</taxon>
        <taxon>Chaetomiaceae</taxon>
        <taxon>Corynascus</taxon>
    </lineage>
</organism>
<feature type="compositionally biased region" description="Low complexity" evidence="1">
    <location>
        <begin position="148"/>
        <end position="172"/>
    </location>
</feature>
<dbReference type="GO" id="GO:0003746">
    <property type="term" value="F:translation elongation factor activity"/>
    <property type="evidence" value="ECO:0007669"/>
    <property type="project" value="UniProtKB-KW"/>
</dbReference>
<sequence length="399" mass="43275">MAAQGVLDPTKAGQYPVILSDALLGKSSKDAFTGIKYNHRPALSSDTAPNTLHLKKSAKDGSYNLGFEDQGSKYQYNGVRTTGDGNYVLIFDPARKAFVLHHVESTFHMNITRTPTETNAETLRQQFPHLEVKSPSTTKKPRGKAAEKTGTSKASTTKGTPAKAKAGKASTADIPKATRESSQTEKAKAVELTLPDLTAPSKQADQEKKAKRPALSPVESEEEDDDDDGGLTVEYPEGNPAAFREPSQYMPAFPASVTRRFSEFAKERESGEDDDDFDRGTMAGGGGGYEAEMREEEGYEEGDEYEEEEDDEDEGEPLAASARQPSPPRPSKRDSSPVAVEPDRYTFDDGDDDEDVDADDALEQDIGDLEAALAREFEQAQEAGDDAGHESDSSVSVEE</sequence>
<reference evidence="3" key="2">
    <citation type="submission" date="2023-05" db="EMBL/GenBank/DDBJ databases">
        <authorList>
            <consortium name="Lawrence Berkeley National Laboratory"/>
            <person name="Steindorff A."/>
            <person name="Hensen N."/>
            <person name="Bonometti L."/>
            <person name="Westerberg I."/>
            <person name="Brannstrom I.O."/>
            <person name="Guillou S."/>
            <person name="Cros-Aarteil S."/>
            <person name="Calhoun S."/>
            <person name="Haridas S."/>
            <person name="Kuo A."/>
            <person name="Mondo S."/>
            <person name="Pangilinan J."/>
            <person name="Riley R."/>
            <person name="Labutti K."/>
            <person name="Andreopoulos B."/>
            <person name="Lipzen A."/>
            <person name="Chen C."/>
            <person name="Yanf M."/>
            <person name="Daum C."/>
            <person name="Ng V."/>
            <person name="Clum A."/>
            <person name="Ohm R."/>
            <person name="Martin F."/>
            <person name="Silar P."/>
            <person name="Natvig D."/>
            <person name="Lalanne C."/>
            <person name="Gautier V."/>
            <person name="Ament-Velasquez S.L."/>
            <person name="Kruys A."/>
            <person name="Hutchinson M.I."/>
            <person name="Powell A.J."/>
            <person name="Barry K."/>
            <person name="Miller A.N."/>
            <person name="Grigoriev I.V."/>
            <person name="Debuchy R."/>
            <person name="Gladieux P."/>
            <person name="Thoren M.H."/>
            <person name="Johannesson H."/>
        </authorList>
    </citation>
    <scope>NUCLEOTIDE SEQUENCE</scope>
    <source>
        <strain evidence="3">CBS 359.72</strain>
    </source>
</reference>
<keyword evidence="4" id="KW-1185">Reference proteome</keyword>
<keyword evidence="3" id="KW-0648">Protein biosynthesis</keyword>
<protein>
    <submittedName>
        <fullName evidence="3">RNA polymerase II transcription elongation factor-domain-containing protein</fullName>
    </submittedName>
</protein>
<dbReference type="InterPro" id="IPR019194">
    <property type="entry name" value="Tscrpt_elong_fac_Eaf_N"/>
</dbReference>
<accession>A0AAN7CT03</accession>
<dbReference type="Proteomes" id="UP001303647">
    <property type="component" value="Unassembled WGS sequence"/>
</dbReference>
<evidence type="ECO:0000313" key="3">
    <source>
        <dbReference type="EMBL" id="KAK4247784.1"/>
    </source>
</evidence>